<dbReference type="InterPro" id="IPR036291">
    <property type="entry name" value="NAD(P)-bd_dom_sf"/>
</dbReference>
<dbReference type="PANTHER" id="PTHR43205">
    <property type="entry name" value="PROSTAGLANDIN REDUCTASE"/>
    <property type="match status" value="1"/>
</dbReference>
<dbReference type="PANTHER" id="PTHR43205:SF7">
    <property type="entry name" value="PROSTAGLANDIN REDUCTASE 1"/>
    <property type="match status" value="1"/>
</dbReference>
<accession>A0ABS1JTI3</accession>
<sequence>MPQNRQIFLESRPQGEARADNFKLVTSETPPLKDGEVLVRHHYLSLDPYMRGRMNDAKSYAAPQPLGQVMQGGTVGEVVESRSAKFKPGDKVVGMGGWQEYAVVSAEQGGLRKVDTAQVPLSHYLGAVGMPGVTAWYGLTQIIQARQGQTVVVSAASGAVGSAVGVLAKQRGCRAVGIAGGPDKCGYVEKELGFDACVDYKQHADAPSLARALKEACPDGIDGYFENVGGLVMDAVMLRMNAFGRVALCGMIAGYDGKPIPMAYPQLILTNRLLVQGFIVSEHMELWPQALQELGTLVGSGKFRPRESVAQGLESAPEAFLGMLKGRNFGKQVVKLV</sequence>
<dbReference type="SUPFAM" id="SSF50129">
    <property type="entry name" value="GroES-like"/>
    <property type="match status" value="2"/>
</dbReference>
<keyword evidence="4" id="KW-1185">Reference proteome</keyword>
<dbReference type="CDD" id="cd05288">
    <property type="entry name" value="PGDH"/>
    <property type="match status" value="1"/>
</dbReference>
<dbReference type="EMBL" id="JAEQND010000012">
    <property type="protein sequence ID" value="MBL0427585.1"/>
    <property type="molecule type" value="Genomic_DNA"/>
</dbReference>
<dbReference type="Pfam" id="PF16884">
    <property type="entry name" value="ADH_N_2"/>
    <property type="match status" value="1"/>
</dbReference>
<evidence type="ECO:0000256" key="1">
    <source>
        <dbReference type="ARBA" id="ARBA00023002"/>
    </source>
</evidence>
<dbReference type="InterPro" id="IPR013149">
    <property type="entry name" value="ADH-like_C"/>
</dbReference>
<dbReference type="SUPFAM" id="SSF51735">
    <property type="entry name" value="NAD(P)-binding Rossmann-fold domains"/>
    <property type="match status" value="1"/>
</dbReference>
<name>A0ABS1JTI3_9BURK</name>
<reference evidence="3 4" key="1">
    <citation type="journal article" date="2017" name="Int. J. Syst. Evol. Microbiol.">
        <title>Ramlibacter alkalitolerans sp. nov., alkali-tolerant bacterium isolated from soil of ginseng.</title>
        <authorList>
            <person name="Lee D.H."/>
            <person name="Cha C.J."/>
        </authorList>
    </citation>
    <scope>NUCLEOTIDE SEQUENCE [LARGE SCALE GENOMIC DNA]</scope>
    <source>
        <strain evidence="3 4">KACC 19305</strain>
    </source>
</reference>
<feature type="domain" description="Enoyl reductase (ER)" evidence="2">
    <location>
        <begin position="17"/>
        <end position="334"/>
    </location>
</feature>
<gene>
    <name evidence="3" type="ORF">JI746_20895</name>
</gene>
<evidence type="ECO:0000313" key="4">
    <source>
        <dbReference type="Proteomes" id="UP000622707"/>
    </source>
</evidence>
<comment type="caution">
    <text evidence="3">The sequence shown here is derived from an EMBL/GenBank/DDBJ whole genome shotgun (WGS) entry which is preliminary data.</text>
</comment>
<evidence type="ECO:0000313" key="3">
    <source>
        <dbReference type="EMBL" id="MBL0427585.1"/>
    </source>
</evidence>
<proteinExistence type="predicted"/>
<dbReference type="Pfam" id="PF00107">
    <property type="entry name" value="ADH_zinc_N"/>
    <property type="match status" value="1"/>
</dbReference>
<protein>
    <submittedName>
        <fullName evidence="3">NADP-dependent oxidoreductase</fullName>
    </submittedName>
</protein>
<dbReference type="Proteomes" id="UP000622707">
    <property type="component" value="Unassembled WGS sequence"/>
</dbReference>
<dbReference type="Gene3D" id="3.40.50.720">
    <property type="entry name" value="NAD(P)-binding Rossmann-like Domain"/>
    <property type="match status" value="1"/>
</dbReference>
<dbReference type="Gene3D" id="3.90.180.10">
    <property type="entry name" value="Medium-chain alcohol dehydrogenases, catalytic domain"/>
    <property type="match status" value="1"/>
</dbReference>
<organism evidence="3 4">
    <name type="scientific">Ramlibacter alkalitolerans</name>
    <dbReference type="NCBI Taxonomy" id="2039631"/>
    <lineage>
        <taxon>Bacteria</taxon>
        <taxon>Pseudomonadati</taxon>
        <taxon>Pseudomonadota</taxon>
        <taxon>Betaproteobacteria</taxon>
        <taxon>Burkholderiales</taxon>
        <taxon>Comamonadaceae</taxon>
        <taxon>Ramlibacter</taxon>
    </lineage>
</organism>
<keyword evidence="1" id="KW-0560">Oxidoreductase</keyword>
<dbReference type="InterPro" id="IPR011032">
    <property type="entry name" value="GroES-like_sf"/>
</dbReference>
<dbReference type="RefSeq" id="WP_201692214.1">
    <property type="nucleotide sequence ID" value="NZ_JAEQND010000012.1"/>
</dbReference>
<dbReference type="InterPro" id="IPR020843">
    <property type="entry name" value="ER"/>
</dbReference>
<dbReference type="InterPro" id="IPR045010">
    <property type="entry name" value="MDR_fam"/>
</dbReference>
<dbReference type="InterPro" id="IPR041694">
    <property type="entry name" value="ADH_N_2"/>
</dbReference>
<evidence type="ECO:0000259" key="2">
    <source>
        <dbReference type="SMART" id="SM00829"/>
    </source>
</evidence>
<dbReference type="SMART" id="SM00829">
    <property type="entry name" value="PKS_ER"/>
    <property type="match status" value="1"/>
</dbReference>